<dbReference type="InterPro" id="IPR015422">
    <property type="entry name" value="PyrdxlP-dep_Trfase_small"/>
</dbReference>
<evidence type="ECO:0000256" key="4">
    <source>
        <dbReference type="ARBA" id="ARBA00023239"/>
    </source>
</evidence>
<dbReference type="GO" id="GO:0030170">
    <property type="term" value="F:pyridoxal phosphate binding"/>
    <property type="evidence" value="ECO:0007669"/>
    <property type="project" value="InterPro"/>
</dbReference>
<evidence type="ECO:0000313" key="8">
    <source>
        <dbReference type="Proteomes" id="UP000326554"/>
    </source>
</evidence>
<dbReference type="Proteomes" id="UP000326554">
    <property type="component" value="Unassembled WGS sequence"/>
</dbReference>
<evidence type="ECO:0000313" key="7">
    <source>
        <dbReference type="EMBL" id="KAA9007057.1"/>
    </source>
</evidence>
<dbReference type="PANTHER" id="PTHR43525:SF1">
    <property type="entry name" value="PROTEIN MALY"/>
    <property type="match status" value="1"/>
</dbReference>
<evidence type="ECO:0000256" key="3">
    <source>
        <dbReference type="ARBA" id="ARBA00022898"/>
    </source>
</evidence>
<dbReference type="Pfam" id="PF00155">
    <property type="entry name" value="Aminotran_1_2"/>
    <property type="match status" value="1"/>
</dbReference>
<dbReference type="GO" id="GO:0047804">
    <property type="term" value="F:cysteine-S-conjugate beta-lyase activity"/>
    <property type="evidence" value="ECO:0007669"/>
    <property type="project" value="UniProtKB-EC"/>
</dbReference>
<dbReference type="EC" id="4.4.1.13" evidence="2"/>
<dbReference type="InterPro" id="IPR051798">
    <property type="entry name" value="Class-II_PLP-Dep_Aminotrans"/>
</dbReference>
<dbReference type="AlphaFoldDB" id="A0A5J5GG50"/>
<keyword evidence="3" id="KW-0663">Pyridoxal phosphate</keyword>
<dbReference type="Gene3D" id="3.90.1150.10">
    <property type="entry name" value="Aspartate Aminotransferase, domain 1"/>
    <property type="match status" value="1"/>
</dbReference>
<name>A0A5J5GG50_9RHOB</name>
<dbReference type="InterPro" id="IPR015421">
    <property type="entry name" value="PyrdxlP-dep_Trfase_major"/>
</dbReference>
<dbReference type="InterPro" id="IPR004839">
    <property type="entry name" value="Aminotransferase_I/II_large"/>
</dbReference>
<dbReference type="PANTHER" id="PTHR43525">
    <property type="entry name" value="PROTEIN MALY"/>
    <property type="match status" value="1"/>
</dbReference>
<comment type="similarity">
    <text evidence="5">Belongs to the class-II pyridoxal-phosphate-dependent aminotransferase family. MalY/PatB cystathionine beta-lyase subfamily.</text>
</comment>
<protein>
    <recommendedName>
        <fullName evidence="2">cysteine-S-conjugate beta-lyase</fullName>
        <ecNumber evidence="2">4.4.1.13</ecNumber>
    </recommendedName>
</protein>
<organism evidence="7 8">
    <name type="scientific">Histidinibacterium aquaticum</name>
    <dbReference type="NCBI Taxonomy" id="2613962"/>
    <lineage>
        <taxon>Bacteria</taxon>
        <taxon>Pseudomonadati</taxon>
        <taxon>Pseudomonadota</taxon>
        <taxon>Alphaproteobacteria</taxon>
        <taxon>Rhodobacterales</taxon>
        <taxon>Paracoccaceae</taxon>
        <taxon>Histidinibacterium</taxon>
    </lineage>
</organism>
<evidence type="ECO:0000256" key="5">
    <source>
        <dbReference type="ARBA" id="ARBA00037974"/>
    </source>
</evidence>
<evidence type="ECO:0000259" key="6">
    <source>
        <dbReference type="Pfam" id="PF00155"/>
    </source>
</evidence>
<dbReference type="EMBL" id="VYQE01000004">
    <property type="protein sequence ID" value="KAA9007057.1"/>
    <property type="molecule type" value="Genomic_DNA"/>
</dbReference>
<dbReference type="InterPro" id="IPR015424">
    <property type="entry name" value="PyrdxlP-dep_Trfase"/>
</dbReference>
<gene>
    <name evidence="7" type="ORF">F3S47_14935</name>
</gene>
<dbReference type="InterPro" id="IPR027619">
    <property type="entry name" value="C-S_lyase_PatB-like"/>
</dbReference>
<comment type="cofactor">
    <cofactor evidence="1">
        <name>pyridoxal 5'-phosphate</name>
        <dbReference type="ChEBI" id="CHEBI:597326"/>
    </cofactor>
</comment>
<accession>A0A5J5GG50</accession>
<evidence type="ECO:0000256" key="2">
    <source>
        <dbReference type="ARBA" id="ARBA00012224"/>
    </source>
</evidence>
<dbReference type="RefSeq" id="WP_150446076.1">
    <property type="nucleotide sequence ID" value="NZ_VYQE01000004.1"/>
</dbReference>
<dbReference type="NCBIfam" id="TIGR04350">
    <property type="entry name" value="C_S_lyase_PatB"/>
    <property type="match status" value="1"/>
</dbReference>
<dbReference type="Gene3D" id="3.40.640.10">
    <property type="entry name" value="Type I PLP-dependent aspartate aminotransferase-like (Major domain)"/>
    <property type="match status" value="1"/>
</dbReference>
<reference evidence="7 8" key="1">
    <citation type="submission" date="2019-09" db="EMBL/GenBank/DDBJ databases">
        <authorList>
            <person name="Park J.-S."/>
            <person name="Choi H.-J."/>
        </authorList>
    </citation>
    <scope>NUCLEOTIDE SEQUENCE [LARGE SCALE GENOMIC DNA]</scope>
    <source>
        <strain evidence="7 8">176SS1-4</strain>
    </source>
</reference>
<evidence type="ECO:0000256" key="1">
    <source>
        <dbReference type="ARBA" id="ARBA00001933"/>
    </source>
</evidence>
<feature type="domain" description="Aminotransferase class I/classII large" evidence="6">
    <location>
        <begin position="60"/>
        <end position="382"/>
    </location>
</feature>
<keyword evidence="8" id="KW-1185">Reference proteome</keyword>
<dbReference type="CDD" id="cd00609">
    <property type="entry name" value="AAT_like"/>
    <property type="match status" value="1"/>
</dbReference>
<dbReference type="SUPFAM" id="SSF53383">
    <property type="entry name" value="PLP-dependent transferases"/>
    <property type="match status" value="1"/>
</dbReference>
<keyword evidence="4 7" id="KW-0456">Lyase</keyword>
<comment type="caution">
    <text evidence="7">The sequence shown here is derived from an EMBL/GenBank/DDBJ whole genome shotgun (WGS) entry which is preliminary data.</text>
</comment>
<sequence length="390" mass="42624">MNFDRPTVRAGTHQVKWSAAEAALGLRGDDPLPMWVADMDFDAPQFLQDAVVDLARSGILGYFSGLDACSEAVANWMRTRHGWDADPAHVLYTHGLGNGIAVCLQTLSEPGDGVVIFTPVYHEFTTKIRRNGRRPHECPLEVGADGRFEIDFDALEAGLTGDERIMLISSPHNPAGRIWTPEEQRRMAQVCERHDMILISDEIHHDLVLPGQTHVPMPVAVPEVTDRLVVMAAASKTFNVAGARTGCLIVPDDTLREKLQTALKASDIQPNIFGVEITREAYRQGAGWVDSLTAYLAENIRVFSEGVAEIPGLSAMPMQATYLAWVDFAPLGMSPEEVSRRVVEEARLGPSPGPAFGTGGETAMRFNLGTQRARVEEAVSRLQAAFADVQ</sequence>
<proteinExistence type="inferred from homology"/>